<dbReference type="EMBL" id="JBGMDY010000002">
    <property type="protein sequence ID" value="KAL2343325.1"/>
    <property type="molecule type" value="Genomic_DNA"/>
</dbReference>
<evidence type="ECO:0000313" key="2">
    <source>
        <dbReference type="EMBL" id="KAL2343325.1"/>
    </source>
</evidence>
<accession>A0ABD1N817</accession>
<evidence type="ECO:0000313" key="3">
    <source>
        <dbReference type="Proteomes" id="UP001603857"/>
    </source>
</evidence>
<organism evidence="2 3">
    <name type="scientific">Flemingia macrophylla</name>
    <dbReference type="NCBI Taxonomy" id="520843"/>
    <lineage>
        <taxon>Eukaryota</taxon>
        <taxon>Viridiplantae</taxon>
        <taxon>Streptophyta</taxon>
        <taxon>Embryophyta</taxon>
        <taxon>Tracheophyta</taxon>
        <taxon>Spermatophyta</taxon>
        <taxon>Magnoliopsida</taxon>
        <taxon>eudicotyledons</taxon>
        <taxon>Gunneridae</taxon>
        <taxon>Pentapetalae</taxon>
        <taxon>rosids</taxon>
        <taxon>fabids</taxon>
        <taxon>Fabales</taxon>
        <taxon>Fabaceae</taxon>
        <taxon>Papilionoideae</taxon>
        <taxon>50 kb inversion clade</taxon>
        <taxon>NPAAA clade</taxon>
        <taxon>indigoferoid/millettioid clade</taxon>
        <taxon>Phaseoleae</taxon>
        <taxon>Flemingia</taxon>
    </lineage>
</organism>
<evidence type="ECO:0008006" key="4">
    <source>
        <dbReference type="Google" id="ProtNLM"/>
    </source>
</evidence>
<keyword evidence="1" id="KW-1133">Transmembrane helix</keyword>
<keyword evidence="1" id="KW-0812">Transmembrane</keyword>
<proteinExistence type="predicted"/>
<protein>
    <recommendedName>
        <fullName evidence="4">Transmembrane protein</fullName>
    </recommendedName>
</protein>
<evidence type="ECO:0000256" key="1">
    <source>
        <dbReference type="SAM" id="Phobius"/>
    </source>
</evidence>
<dbReference type="AlphaFoldDB" id="A0ABD1N817"/>
<keyword evidence="1" id="KW-0472">Membrane</keyword>
<feature type="transmembrane region" description="Helical" evidence="1">
    <location>
        <begin position="45"/>
        <end position="66"/>
    </location>
</feature>
<gene>
    <name evidence="2" type="ORF">Fmac_004610</name>
</gene>
<comment type="caution">
    <text evidence="2">The sequence shown here is derived from an EMBL/GenBank/DDBJ whole genome shotgun (WGS) entry which is preliminary data.</text>
</comment>
<dbReference type="Proteomes" id="UP001603857">
    <property type="component" value="Unassembled WGS sequence"/>
</dbReference>
<keyword evidence="3" id="KW-1185">Reference proteome</keyword>
<sequence length="67" mass="7669">MVLEEISKCIECSKREGTIRDSKTTHKKKDKSTKILCLIIRCNRFCLGLDSFMFVVVVIFGFVLAIL</sequence>
<name>A0ABD1N817_9FABA</name>
<reference evidence="2 3" key="1">
    <citation type="submission" date="2024-08" db="EMBL/GenBank/DDBJ databases">
        <title>Insights into the chromosomal genome structure of Flemingia macrophylla.</title>
        <authorList>
            <person name="Ding Y."/>
            <person name="Zhao Y."/>
            <person name="Bi W."/>
            <person name="Wu M."/>
            <person name="Zhao G."/>
            <person name="Gong Y."/>
            <person name="Li W."/>
            <person name="Zhang P."/>
        </authorList>
    </citation>
    <scope>NUCLEOTIDE SEQUENCE [LARGE SCALE GENOMIC DNA]</scope>
    <source>
        <strain evidence="2">DYQJB</strain>
        <tissue evidence="2">Leaf</tissue>
    </source>
</reference>